<reference evidence="9" key="2">
    <citation type="submission" date="2021-04" db="EMBL/GenBank/DDBJ databases">
        <authorList>
            <person name="Gilroy R."/>
        </authorList>
    </citation>
    <scope>NUCLEOTIDE SEQUENCE</scope>
    <source>
        <strain evidence="9">2239</strain>
    </source>
</reference>
<keyword evidence="3 6" id="KW-0694">RNA-binding</keyword>
<feature type="domain" description="Pseudouridine synthase RsuA/RluA-like" evidence="8">
    <location>
        <begin position="89"/>
        <end position="244"/>
    </location>
</feature>
<dbReference type="EC" id="5.4.99.-" evidence="7"/>
<dbReference type="GO" id="GO:0003723">
    <property type="term" value="F:RNA binding"/>
    <property type="evidence" value="ECO:0007669"/>
    <property type="project" value="UniProtKB-KW"/>
</dbReference>
<dbReference type="Proteomes" id="UP000824193">
    <property type="component" value="Unassembled WGS sequence"/>
</dbReference>
<evidence type="ECO:0000256" key="2">
    <source>
        <dbReference type="ARBA" id="ARBA00010876"/>
    </source>
</evidence>
<proteinExistence type="inferred from homology"/>
<dbReference type="InterPro" id="IPR050188">
    <property type="entry name" value="RluA_PseudoU_synthase"/>
</dbReference>
<comment type="caution">
    <text evidence="9">The sequence shown here is derived from an EMBL/GenBank/DDBJ whole genome shotgun (WGS) entry which is preliminary data.</text>
</comment>
<name>A0A9D1V3H8_9FIRM</name>
<evidence type="ECO:0000256" key="3">
    <source>
        <dbReference type="ARBA" id="ARBA00022884"/>
    </source>
</evidence>
<dbReference type="Gene3D" id="3.30.2350.10">
    <property type="entry name" value="Pseudouridine synthase"/>
    <property type="match status" value="1"/>
</dbReference>
<dbReference type="PANTHER" id="PTHR21600">
    <property type="entry name" value="MITOCHONDRIAL RNA PSEUDOURIDINE SYNTHASE"/>
    <property type="match status" value="1"/>
</dbReference>
<dbReference type="InterPro" id="IPR020103">
    <property type="entry name" value="PsdUridine_synth_cat_dom_sf"/>
</dbReference>
<dbReference type="InterPro" id="IPR006225">
    <property type="entry name" value="PsdUridine_synth_RluC/D"/>
</dbReference>
<organism evidence="9 10">
    <name type="scientific">Candidatus Allofournierella pullicola</name>
    <dbReference type="NCBI Taxonomy" id="2838596"/>
    <lineage>
        <taxon>Bacteria</taxon>
        <taxon>Bacillati</taxon>
        <taxon>Bacillota</taxon>
        <taxon>Clostridia</taxon>
        <taxon>Eubacteriales</taxon>
        <taxon>Oscillospiraceae</taxon>
        <taxon>Allofournierella</taxon>
    </lineage>
</organism>
<gene>
    <name evidence="9" type="ORF">H9865_04825</name>
</gene>
<dbReference type="InterPro" id="IPR006145">
    <property type="entry name" value="PsdUridine_synth_RsuA/RluA"/>
</dbReference>
<comment type="catalytic activity">
    <reaction evidence="1 7">
        <text>a uridine in RNA = a pseudouridine in RNA</text>
        <dbReference type="Rhea" id="RHEA:48348"/>
        <dbReference type="Rhea" id="RHEA-COMP:12068"/>
        <dbReference type="Rhea" id="RHEA-COMP:12069"/>
        <dbReference type="ChEBI" id="CHEBI:65314"/>
        <dbReference type="ChEBI" id="CHEBI:65315"/>
    </reaction>
</comment>
<evidence type="ECO:0000256" key="6">
    <source>
        <dbReference type="PROSITE-ProRule" id="PRU00182"/>
    </source>
</evidence>
<keyword evidence="4 7" id="KW-0413">Isomerase</keyword>
<sequence length="308" mass="33952">MERFDVFVPAECAGQRADRFLADLEEIELTRSALQRLFEQGLVQCGGKPASKNLKLKAGEHLTVDLPDAKPLEAQPQNIPLEIVYEDEYLLVVNKPKGMVVHPAPGSPDGTLVNALLYHCAGRLSSIGGVVRPGIVHRIDKDTSGLLVVAKTDAAHEGLCAQMAVHSVERVYEAVAYGRFKEPEGFVEAPIGRHRTDRKKMAVVPDGKYAYTGYQVIAQYNGFTHIACRLKTGRTHQIRVHMASIGHPLAGDSVYGPRDCIKRLNGQCLHARVLGFVHPVTGETMHFDSPLPAYFTDFLHSLRKEPET</sequence>
<accession>A0A9D1V3H8</accession>
<evidence type="ECO:0000313" key="10">
    <source>
        <dbReference type="Proteomes" id="UP000824193"/>
    </source>
</evidence>
<dbReference type="CDD" id="cd02869">
    <property type="entry name" value="PseudoU_synth_RluA_like"/>
    <property type="match status" value="1"/>
</dbReference>
<evidence type="ECO:0000256" key="1">
    <source>
        <dbReference type="ARBA" id="ARBA00000073"/>
    </source>
</evidence>
<dbReference type="GO" id="GO:0000455">
    <property type="term" value="P:enzyme-directed rRNA pseudouridine synthesis"/>
    <property type="evidence" value="ECO:0007669"/>
    <property type="project" value="TreeGrafter"/>
</dbReference>
<dbReference type="FunFam" id="3.30.2350.10:FF:000006">
    <property type="entry name" value="Pseudouridine synthase"/>
    <property type="match status" value="1"/>
</dbReference>
<evidence type="ECO:0000256" key="4">
    <source>
        <dbReference type="ARBA" id="ARBA00023235"/>
    </source>
</evidence>
<feature type="active site" evidence="5">
    <location>
        <position position="140"/>
    </location>
</feature>
<comment type="function">
    <text evidence="7">Responsible for synthesis of pseudouridine from uracil.</text>
</comment>
<dbReference type="GO" id="GO:0140098">
    <property type="term" value="F:catalytic activity, acting on RNA"/>
    <property type="evidence" value="ECO:0007669"/>
    <property type="project" value="UniProtKB-ARBA"/>
</dbReference>
<dbReference type="PROSITE" id="PS50889">
    <property type="entry name" value="S4"/>
    <property type="match status" value="1"/>
</dbReference>
<dbReference type="Pfam" id="PF00849">
    <property type="entry name" value="PseudoU_synth_2"/>
    <property type="match status" value="1"/>
</dbReference>
<dbReference type="EMBL" id="DXFW01000012">
    <property type="protein sequence ID" value="HIX05415.1"/>
    <property type="molecule type" value="Genomic_DNA"/>
</dbReference>
<dbReference type="InterPro" id="IPR006224">
    <property type="entry name" value="PsdUridine_synth_RluA-like_CS"/>
</dbReference>
<evidence type="ECO:0000256" key="5">
    <source>
        <dbReference type="PIRSR" id="PIRSR606225-1"/>
    </source>
</evidence>
<protein>
    <recommendedName>
        <fullName evidence="7">Pseudouridine synthase</fullName>
        <ecNumber evidence="7">5.4.99.-</ecNumber>
    </recommendedName>
</protein>
<evidence type="ECO:0000259" key="8">
    <source>
        <dbReference type="Pfam" id="PF00849"/>
    </source>
</evidence>
<evidence type="ECO:0000256" key="7">
    <source>
        <dbReference type="RuleBase" id="RU362028"/>
    </source>
</evidence>
<evidence type="ECO:0000313" key="9">
    <source>
        <dbReference type="EMBL" id="HIX05415.1"/>
    </source>
</evidence>
<comment type="similarity">
    <text evidence="2 7">Belongs to the pseudouridine synthase RluA family.</text>
</comment>
<dbReference type="SUPFAM" id="SSF55120">
    <property type="entry name" value="Pseudouridine synthase"/>
    <property type="match status" value="1"/>
</dbReference>
<dbReference type="PANTHER" id="PTHR21600:SF44">
    <property type="entry name" value="RIBOSOMAL LARGE SUBUNIT PSEUDOURIDINE SYNTHASE D"/>
    <property type="match status" value="1"/>
</dbReference>
<dbReference type="PROSITE" id="PS01129">
    <property type="entry name" value="PSI_RLU"/>
    <property type="match status" value="1"/>
</dbReference>
<dbReference type="InterPro" id="IPR036986">
    <property type="entry name" value="S4_RNA-bd_sf"/>
</dbReference>
<dbReference type="CDD" id="cd00165">
    <property type="entry name" value="S4"/>
    <property type="match status" value="1"/>
</dbReference>
<dbReference type="GO" id="GO:0009982">
    <property type="term" value="F:pseudouridine synthase activity"/>
    <property type="evidence" value="ECO:0007669"/>
    <property type="project" value="InterPro"/>
</dbReference>
<dbReference type="Gene3D" id="3.10.290.10">
    <property type="entry name" value="RNA-binding S4 domain"/>
    <property type="match status" value="1"/>
</dbReference>
<dbReference type="SUPFAM" id="SSF55174">
    <property type="entry name" value="Alpha-L RNA-binding motif"/>
    <property type="match status" value="1"/>
</dbReference>
<dbReference type="AlphaFoldDB" id="A0A9D1V3H8"/>
<reference evidence="9" key="1">
    <citation type="journal article" date="2021" name="PeerJ">
        <title>Extensive microbial diversity within the chicken gut microbiome revealed by metagenomics and culture.</title>
        <authorList>
            <person name="Gilroy R."/>
            <person name="Ravi A."/>
            <person name="Getino M."/>
            <person name="Pursley I."/>
            <person name="Horton D.L."/>
            <person name="Alikhan N.F."/>
            <person name="Baker D."/>
            <person name="Gharbi K."/>
            <person name="Hall N."/>
            <person name="Watson M."/>
            <person name="Adriaenssens E.M."/>
            <person name="Foster-Nyarko E."/>
            <person name="Jarju S."/>
            <person name="Secka A."/>
            <person name="Antonio M."/>
            <person name="Oren A."/>
            <person name="Chaudhuri R.R."/>
            <person name="La Ragione R."/>
            <person name="Hildebrand F."/>
            <person name="Pallen M.J."/>
        </authorList>
    </citation>
    <scope>NUCLEOTIDE SEQUENCE</scope>
    <source>
        <strain evidence="9">2239</strain>
    </source>
</reference>
<dbReference type="NCBIfam" id="TIGR00005">
    <property type="entry name" value="rluA_subfam"/>
    <property type="match status" value="1"/>
</dbReference>